<dbReference type="RefSeq" id="WP_130532713.1">
    <property type="nucleotide sequence ID" value="NZ_SHME01000012.1"/>
</dbReference>
<sequence length="140" mass="15378">MSSEWLSARVEYLRGLKAPSEQQRLLLLLAEKSDRTTDDERKLVALVRAEKAADRAARAKADAARILNADKVAQRKARDRELYNVAGLLILGGLVDSKRGTPTMDRGELLGALASLSKVPADDPRRAEWKKTGDKLLAGK</sequence>
<evidence type="ECO:0000313" key="3">
    <source>
        <dbReference type="Proteomes" id="UP000293089"/>
    </source>
</evidence>
<comment type="caution">
    <text evidence="2">The sequence shown here is derived from an EMBL/GenBank/DDBJ whole genome shotgun (WGS) entry which is preliminary data.</text>
</comment>
<dbReference type="InterPro" id="IPR009444">
    <property type="entry name" value="Conjugal_tfr_TraD_a-type"/>
</dbReference>
<gene>
    <name evidence="2" type="ORF">EA658_20915</name>
</gene>
<dbReference type="Pfam" id="PF06412">
    <property type="entry name" value="TraD"/>
    <property type="match status" value="1"/>
</dbReference>
<proteinExistence type="predicted"/>
<organism evidence="2 3">
    <name type="scientific">Pseudoxanthomonas winnipegensis</name>
    <dbReference type="NCBI Taxonomy" id="2480810"/>
    <lineage>
        <taxon>Bacteria</taxon>
        <taxon>Pseudomonadati</taxon>
        <taxon>Pseudomonadota</taxon>
        <taxon>Gammaproteobacteria</taxon>
        <taxon>Lysobacterales</taxon>
        <taxon>Lysobacteraceae</taxon>
        <taxon>Pseudoxanthomonas</taxon>
    </lineage>
</organism>
<evidence type="ECO:0000313" key="2">
    <source>
        <dbReference type="EMBL" id="TAA16120.1"/>
    </source>
</evidence>
<evidence type="ECO:0000256" key="1">
    <source>
        <dbReference type="SAM" id="MobiDB-lite"/>
    </source>
</evidence>
<name>A0ABY1W8Q4_9GAMM</name>
<reference evidence="2 3" key="1">
    <citation type="submission" date="2019-02" db="EMBL/GenBank/DDBJ databases">
        <title>WGS of Pseudoxanthomonas species novum from clinical isolates.</title>
        <authorList>
            <person name="Bernier A.-M."/>
            <person name="Bernard K."/>
            <person name="Vachon A."/>
        </authorList>
    </citation>
    <scope>NUCLEOTIDE SEQUENCE [LARGE SCALE GENOMIC DNA]</scope>
    <source>
        <strain evidence="3">NML 170316</strain>
    </source>
</reference>
<dbReference type="EMBL" id="SHME01000012">
    <property type="protein sequence ID" value="TAA16120.1"/>
    <property type="molecule type" value="Genomic_DNA"/>
</dbReference>
<feature type="region of interest" description="Disordered" evidence="1">
    <location>
        <begin position="121"/>
        <end position="140"/>
    </location>
</feature>
<accession>A0ABY1W8Q4</accession>
<evidence type="ECO:0008006" key="4">
    <source>
        <dbReference type="Google" id="ProtNLM"/>
    </source>
</evidence>
<feature type="compositionally biased region" description="Basic and acidic residues" evidence="1">
    <location>
        <begin position="121"/>
        <end position="134"/>
    </location>
</feature>
<protein>
    <recommendedName>
        <fullName evidence="4">Conjugal transfer protein TraD</fullName>
    </recommendedName>
</protein>
<keyword evidence="3" id="KW-1185">Reference proteome</keyword>
<dbReference type="Proteomes" id="UP000293089">
    <property type="component" value="Unassembled WGS sequence"/>
</dbReference>